<organism evidence="1 2">
    <name type="scientific">Dactylonectria macrodidyma</name>
    <dbReference type="NCBI Taxonomy" id="307937"/>
    <lineage>
        <taxon>Eukaryota</taxon>
        <taxon>Fungi</taxon>
        <taxon>Dikarya</taxon>
        <taxon>Ascomycota</taxon>
        <taxon>Pezizomycotina</taxon>
        <taxon>Sordariomycetes</taxon>
        <taxon>Hypocreomycetidae</taxon>
        <taxon>Hypocreales</taxon>
        <taxon>Nectriaceae</taxon>
        <taxon>Dactylonectria</taxon>
    </lineage>
</organism>
<accession>A0A9P9JHX3</accession>
<dbReference type="EMBL" id="JAGMUV010000001">
    <property type="protein sequence ID" value="KAH7175362.1"/>
    <property type="molecule type" value="Genomic_DNA"/>
</dbReference>
<sequence>DRLTLFMSMPNQHKGRLFRGFDAVSNNKFKNLAKGADQLLEARYIGMVFPYLNHDEVW</sequence>
<name>A0A9P9JHX3_9HYPO</name>
<dbReference type="Proteomes" id="UP000738349">
    <property type="component" value="Unassembled WGS sequence"/>
</dbReference>
<protein>
    <submittedName>
        <fullName evidence="1">Uncharacterized protein</fullName>
    </submittedName>
</protein>
<gene>
    <name evidence="1" type="ORF">EDB81DRAFT_632971</name>
</gene>
<evidence type="ECO:0000313" key="2">
    <source>
        <dbReference type="Proteomes" id="UP000738349"/>
    </source>
</evidence>
<keyword evidence="2" id="KW-1185">Reference proteome</keyword>
<dbReference type="AlphaFoldDB" id="A0A9P9JHX3"/>
<dbReference type="OrthoDB" id="4334234at2759"/>
<evidence type="ECO:0000313" key="1">
    <source>
        <dbReference type="EMBL" id="KAH7175362.1"/>
    </source>
</evidence>
<comment type="caution">
    <text evidence="1">The sequence shown here is derived from an EMBL/GenBank/DDBJ whole genome shotgun (WGS) entry which is preliminary data.</text>
</comment>
<feature type="non-terminal residue" evidence="1">
    <location>
        <position position="1"/>
    </location>
</feature>
<reference evidence="1" key="1">
    <citation type="journal article" date="2021" name="Nat. Commun.">
        <title>Genetic determinants of endophytism in the Arabidopsis root mycobiome.</title>
        <authorList>
            <person name="Mesny F."/>
            <person name="Miyauchi S."/>
            <person name="Thiergart T."/>
            <person name="Pickel B."/>
            <person name="Atanasova L."/>
            <person name="Karlsson M."/>
            <person name="Huettel B."/>
            <person name="Barry K.W."/>
            <person name="Haridas S."/>
            <person name="Chen C."/>
            <person name="Bauer D."/>
            <person name="Andreopoulos W."/>
            <person name="Pangilinan J."/>
            <person name="LaButti K."/>
            <person name="Riley R."/>
            <person name="Lipzen A."/>
            <person name="Clum A."/>
            <person name="Drula E."/>
            <person name="Henrissat B."/>
            <person name="Kohler A."/>
            <person name="Grigoriev I.V."/>
            <person name="Martin F.M."/>
            <person name="Hacquard S."/>
        </authorList>
    </citation>
    <scope>NUCLEOTIDE SEQUENCE</scope>
    <source>
        <strain evidence="1">MPI-CAGE-AT-0147</strain>
    </source>
</reference>
<proteinExistence type="predicted"/>